<evidence type="ECO:0000256" key="3">
    <source>
        <dbReference type="ARBA" id="ARBA00022840"/>
    </source>
</evidence>
<dbReference type="FunFam" id="3.40.50.300:FF:000042">
    <property type="entry name" value="Maltose/maltodextrin ABC transporter, ATP-binding protein"/>
    <property type="match status" value="1"/>
</dbReference>
<dbReference type="InterPro" id="IPR017871">
    <property type="entry name" value="ABC_transporter-like_CS"/>
</dbReference>
<evidence type="ECO:0000313" key="5">
    <source>
        <dbReference type="EMBL" id="SNR36274.1"/>
    </source>
</evidence>
<feature type="domain" description="ABC transporter" evidence="4">
    <location>
        <begin position="4"/>
        <end position="236"/>
    </location>
</feature>
<evidence type="ECO:0000256" key="2">
    <source>
        <dbReference type="ARBA" id="ARBA00022741"/>
    </source>
</evidence>
<dbReference type="EMBL" id="FZNW01000003">
    <property type="protein sequence ID" value="SNR36274.1"/>
    <property type="molecule type" value="Genomic_DNA"/>
</dbReference>
<dbReference type="InterPro" id="IPR047641">
    <property type="entry name" value="ABC_transpr_MalK/UgpC-like"/>
</dbReference>
<dbReference type="InterPro" id="IPR012340">
    <property type="entry name" value="NA-bd_OB-fold"/>
</dbReference>
<dbReference type="InterPro" id="IPR003439">
    <property type="entry name" value="ABC_transporter-like_ATP-bd"/>
</dbReference>
<dbReference type="InterPro" id="IPR027417">
    <property type="entry name" value="P-loop_NTPase"/>
</dbReference>
<dbReference type="CDD" id="cd03301">
    <property type="entry name" value="ABC_MalK_N"/>
    <property type="match status" value="1"/>
</dbReference>
<dbReference type="OrthoDB" id="9802264at2"/>
<reference evidence="5 6" key="1">
    <citation type="submission" date="2017-06" db="EMBL/GenBank/DDBJ databases">
        <authorList>
            <person name="Kim H.J."/>
            <person name="Triplett B.A."/>
        </authorList>
    </citation>
    <scope>NUCLEOTIDE SEQUENCE [LARGE SCALE GENOMIC DNA]</scope>
    <source>
        <strain evidence="5 6">DSM 45207</strain>
    </source>
</reference>
<dbReference type="Gene3D" id="2.40.50.100">
    <property type="match status" value="1"/>
</dbReference>
<dbReference type="PANTHER" id="PTHR43875:SF1">
    <property type="entry name" value="OSMOPROTECTIVE COMPOUNDS UPTAKE ATP-BINDING PROTEIN GGTA"/>
    <property type="match status" value="1"/>
</dbReference>
<dbReference type="SUPFAM" id="SSF50331">
    <property type="entry name" value="MOP-like"/>
    <property type="match status" value="1"/>
</dbReference>
<sequence>MATITYEAATRFYPGSERPAVDGLEISIEDGEFLVLVGPSGCGKSTSLRMLAGLEDVDEGAIRIGDRDVTTLAPGRRDVAMVFQSYALYPHMNVAENMAFALEMAKMPKQERRRRVREAARILDLEPFLDRKPKSLSGGQRQRVAMGRAIVREPQAFLMDEPLSNLDAKLRVSTRSQIAALQKRLGVTTVYVTHDQVEAMTMGDRVAVLNEGVLQQCDSPRALYQRPANAFVAGFIGSPAMNIREFAVHDGHARIGDRDVEVSDELRAALADEGLDRVLLGFRPESVDLVGPSEGFTASVQLVEELGADAYLYCSIAGTDHAGDPDIVTRIDPARPPRVGETVHLRVRAGHEHAFSPVTGERLSS</sequence>
<dbReference type="InterPro" id="IPR003593">
    <property type="entry name" value="AAA+_ATPase"/>
</dbReference>
<gene>
    <name evidence="5" type="ORF">SAMN06265360_103218</name>
</gene>
<proteinExistence type="predicted"/>
<dbReference type="GO" id="GO:0016887">
    <property type="term" value="F:ATP hydrolysis activity"/>
    <property type="evidence" value="ECO:0007669"/>
    <property type="project" value="InterPro"/>
</dbReference>
<dbReference type="AlphaFoldDB" id="A0A238VQ55"/>
<dbReference type="Proteomes" id="UP000198348">
    <property type="component" value="Unassembled WGS sequence"/>
</dbReference>
<accession>A0A238VQ55</accession>
<keyword evidence="2" id="KW-0547">Nucleotide-binding</keyword>
<dbReference type="InterPro" id="IPR015855">
    <property type="entry name" value="ABC_transpr_MalK-like"/>
</dbReference>
<dbReference type="GO" id="GO:0005524">
    <property type="term" value="F:ATP binding"/>
    <property type="evidence" value="ECO:0007669"/>
    <property type="project" value="UniProtKB-KW"/>
</dbReference>
<keyword evidence="3 5" id="KW-0067">ATP-binding</keyword>
<dbReference type="PANTHER" id="PTHR43875">
    <property type="entry name" value="MALTODEXTRIN IMPORT ATP-BINDING PROTEIN MSMX"/>
    <property type="match status" value="1"/>
</dbReference>
<dbReference type="GO" id="GO:0008643">
    <property type="term" value="P:carbohydrate transport"/>
    <property type="evidence" value="ECO:0007669"/>
    <property type="project" value="InterPro"/>
</dbReference>
<dbReference type="GO" id="GO:0055052">
    <property type="term" value="C:ATP-binding cassette (ABC) transporter complex, substrate-binding subunit-containing"/>
    <property type="evidence" value="ECO:0007669"/>
    <property type="project" value="TreeGrafter"/>
</dbReference>
<keyword evidence="1" id="KW-0813">Transport</keyword>
<dbReference type="SMART" id="SM00382">
    <property type="entry name" value="AAA"/>
    <property type="match status" value="1"/>
</dbReference>
<dbReference type="GO" id="GO:0140359">
    <property type="term" value="F:ABC-type transporter activity"/>
    <property type="evidence" value="ECO:0007669"/>
    <property type="project" value="InterPro"/>
</dbReference>
<dbReference type="Pfam" id="PF08402">
    <property type="entry name" value="TOBE_2"/>
    <property type="match status" value="1"/>
</dbReference>
<evidence type="ECO:0000313" key="6">
    <source>
        <dbReference type="Proteomes" id="UP000198348"/>
    </source>
</evidence>
<organism evidence="5 6">
    <name type="scientific">Haloechinothrix alba</name>
    <dbReference type="NCBI Taxonomy" id="664784"/>
    <lineage>
        <taxon>Bacteria</taxon>
        <taxon>Bacillati</taxon>
        <taxon>Actinomycetota</taxon>
        <taxon>Actinomycetes</taxon>
        <taxon>Pseudonocardiales</taxon>
        <taxon>Pseudonocardiaceae</taxon>
        <taxon>Haloechinothrix</taxon>
    </lineage>
</organism>
<dbReference type="Gene3D" id="3.40.50.300">
    <property type="entry name" value="P-loop containing nucleotide triphosphate hydrolases"/>
    <property type="match status" value="1"/>
</dbReference>
<evidence type="ECO:0000259" key="4">
    <source>
        <dbReference type="PROSITE" id="PS50893"/>
    </source>
</evidence>
<dbReference type="InterPro" id="IPR008995">
    <property type="entry name" value="Mo/tungstate-bd_C_term_dom"/>
</dbReference>
<dbReference type="Gene3D" id="2.40.50.140">
    <property type="entry name" value="Nucleic acid-binding proteins"/>
    <property type="match status" value="1"/>
</dbReference>
<dbReference type="Pfam" id="PF00005">
    <property type="entry name" value="ABC_tran"/>
    <property type="match status" value="1"/>
</dbReference>
<dbReference type="SUPFAM" id="SSF52540">
    <property type="entry name" value="P-loop containing nucleoside triphosphate hydrolases"/>
    <property type="match status" value="1"/>
</dbReference>
<dbReference type="PROSITE" id="PS50893">
    <property type="entry name" value="ABC_TRANSPORTER_2"/>
    <property type="match status" value="1"/>
</dbReference>
<evidence type="ECO:0000256" key="1">
    <source>
        <dbReference type="ARBA" id="ARBA00022448"/>
    </source>
</evidence>
<dbReference type="InterPro" id="IPR013611">
    <property type="entry name" value="Transp-assoc_OB_typ2"/>
</dbReference>
<dbReference type="NCBIfam" id="NF008653">
    <property type="entry name" value="PRK11650.1"/>
    <property type="match status" value="1"/>
</dbReference>
<protein>
    <submittedName>
        <fullName evidence="5">Carbohydrate ABC transporter ATP-binding protein, CUT1 family</fullName>
    </submittedName>
</protein>
<name>A0A238VQ55_9PSEU</name>
<dbReference type="PROSITE" id="PS00211">
    <property type="entry name" value="ABC_TRANSPORTER_1"/>
    <property type="match status" value="1"/>
</dbReference>
<keyword evidence="6" id="KW-1185">Reference proteome</keyword>
<dbReference type="RefSeq" id="WP_089300063.1">
    <property type="nucleotide sequence ID" value="NZ_FZNW01000003.1"/>
</dbReference>